<dbReference type="OrthoDB" id="3238562at2759"/>
<dbReference type="SUPFAM" id="SSF50978">
    <property type="entry name" value="WD40 repeat-like"/>
    <property type="match status" value="1"/>
</dbReference>
<evidence type="ECO:0000256" key="1">
    <source>
        <dbReference type="PROSITE-ProRule" id="PRU00221"/>
    </source>
</evidence>
<dbReference type="VEuPathDB" id="FungiDB:BD410DRAFT_729768"/>
<name>A0A4Y7PRV9_9AGAM</name>
<dbReference type="InterPro" id="IPR036322">
    <property type="entry name" value="WD40_repeat_dom_sf"/>
</dbReference>
<dbReference type="Gene3D" id="2.130.10.10">
    <property type="entry name" value="YVTN repeat-like/Quinoprotein amine dehydrogenase"/>
    <property type="match status" value="1"/>
</dbReference>
<keyword evidence="1" id="KW-0853">WD repeat</keyword>
<reference evidence="2 3" key="1">
    <citation type="submission" date="2018-06" db="EMBL/GenBank/DDBJ databases">
        <title>A transcriptomic atlas of mushroom development highlights an independent origin of complex multicellularity.</title>
        <authorList>
            <consortium name="DOE Joint Genome Institute"/>
            <person name="Krizsan K."/>
            <person name="Almasi E."/>
            <person name="Merenyi Z."/>
            <person name="Sahu N."/>
            <person name="Viragh M."/>
            <person name="Koszo T."/>
            <person name="Mondo S."/>
            <person name="Kiss B."/>
            <person name="Balint B."/>
            <person name="Kues U."/>
            <person name="Barry K."/>
            <person name="Hegedus J.C."/>
            <person name="Henrissat B."/>
            <person name="Johnson J."/>
            <person name="Lipzen A."/>
            <person name="Ohm R."/>
            <person name="Nagy I."/>
            <person name="Pangilinan J."/>
            <person name="Yan J."/>
            <person name="Xiong Y."/>
            <person name="Grigoriev I.V."/>
            <person name="Hibbett D.S."/>
            <person name="Nagy L.G."/>
        </authorList>
    </citation>
    <scope>NUCLEOTIDE SEQUENCE [LARGE SCALE GENOMIC DNA]</scope>
    <source>
        <strain evidence="2 3">SZMC22713</strain>
    </source>
</reference>
<keyword evidence="3" id="KW-1185">Reference proteome</keyword>
<dbReference type="EMBL" id="ML170219">
    <property type="protein sequence ID" value="TDL17592.1"/>
    <property type="molecule type" value="Genomic_DNA"/>
</dbReference>
<organism evidence="2 3">
    <name type="scientific">Rickenella mellea</name>
    <dbReference type="NCBI Taxonomy" id="50990"/>
    <lineage>
        <taxon>Eukaryota</taxon>
        <taxon>Fungi</taxon>
        <taxon>Dikarya</taxon>
        <taxon>Basidiomycota</taxon>
        <taxon>Agaricomycotina</taxon>
        <taxon>Agaricomycetes</taxon>
        <taxon>Hymenochaetales</taxon>
        <taxon>Rickenellaceae</taxon>
        <taxon>Rickenella</taxon>
    </lineage>
</organism>
<dbReference type="STRING" id="50990.A0A4Y7PRV9"/>
<dbReference type="InterPro" id="IPR001680">
    <property type="entry name" value="WD40_rpt"/>
</dbReference>
<dbReference type="AlphaFoldDB" id="A0A4Y7PRV9"/>
<sequence>AGDDATLILWNVQTGEELQNISRPFSGPIGAICWITLGLDNDPGFAYGCADGSVHIYRRKEDSAFHFCSMTMAHNGSIEGLTFDPIHRRVASIGSGSPQVWTLSVVGNLTSIVPSPPTSTFIARSINFCDNGSSVLVGYLESHELVCYNIDPWGIKWAKTIPTRIGHATLSCDGLNLVVSNLSNGIDVYAFPSMDRERSFCYPITRNFPLQVATALQGTIIVSGGDDGACLVFDRCSGVTLSPLSHGKGELFHGL</sequence>
<dbReference type="Proteomes" id="UP000294933">
    <property type="component" value="Unassembled WGS sequence"/>
</dbReference>
<proteinExistence type="predicted"/>
<dbReference type="InterPro" id="IPR015943">
    <property type="entry name" value="WD40/YVTN_repeat-like_dom_sf"/>
</dbReference>
<feature type="non-terminal residue" evidence="2">
    <location>
        <position position="1"/>
    </location>
</feature>
<gene>
    <name evidence="2" type="ORF">BD410DRAFT_729768</name>
</gene>
<dbReference type="SMART" id="SM00320">
    <property type="entry name" value="WD40"/>
    <property type="match status" value="3"/>
</dbReference>
<accession>A0A4Y7PRV9</accession>
<protein>
    <submittedName>
        <fullName evidence="2">WD40 repeat-like protein</fullName>
    </submittedName>
</protein>
<evidence type="ECO:0000313" key="3">
    <source>
        <dbReference type="Proteomes" id="UP000294933"/>
    </source>
</evidence>
<dbReference type="PROSITE" id="PS50082">
    <property type="entry name" value="WD_REPEATS_2"/>
    <property type="match status" value="1"/>
</dbReference>
<feature type="repeat" description="WD" evidence="1">
    <location>
        <begin position="1"/>
        <end position="20"/>
    </location>
</feature>
<evidence type="ECO:0000313" key="2">
    <source>
        <dbReference type="EMBL" id="TDL17592.1"/>
    </source>
</evidence>